<sequence>MSLPTNTPLTKKSRAASRPKQSPATRKRPRPRKDPAKVSRRHPYFDIRFQIDTKETFRVRPATRMIFDNPAFPWEDFAVPDPLPDYLREIKCNPSNTVYFYFYKHALLLIKANRTLKRRISPRDVWQHLPERIRAQWNVEIVAYNKLCRPSSPLVSSHNNELLPITCYTVHPTTRYDVDLPGCPDIPRSTQCSTSLNDQNPGLQLDEISARPKHTQYGTHQPISPHIPMSAPYQAISGPQFPVPLATPSSWETPGTLYSENTFLSPTTTLCEGNSEDPLLTPILAHPQGEMQNGCDYSYFLSKKVVSATFNPPSTDSELVNVSPAEDSALRQHSDRDSLLNSHLEPVDGPESQPFLRISNGVDEMPTITAHVDIYTPSATNTNSESTQASRQSQNEGSVIHRDGAEHQIISYNIVDEATSHGVANTSSLEHSTALVDFAATPGEDDVLLASVINQATSMDTGQQYEIVDRTQLHQEQATSIHDKENGSYSGVIPEICDKFIINDDFPFIYDEYFDYQVENGWTGSQPVIPSGDLQSSNVEETLAPEEHFAQIMGISIQPEDGFLRLLGLEVDKEATPDGQRAFTAPGLPPG</sequence>
<feature type="region of interest" description="Disordered" evidence="1">
    <location>
        <begin position="312"/>
        <end position="335"/>
    </location>
</feature>
<dbReference type="Proteomes" id="UP000054097">
    <property type="component" value="Unassembled WGS sequence"/>
</dbReference>
<feature type="compositionally biased region" description="Polar residues" evidence="1">
    <location>
        <begin position="1"/>
        <end position="10"/>
    </location>
</feature>
<feature type="compositionally biased region" description="Polar residues" evidence="1">
    <location>
        <begin position="377"/>
        <end position="397"/>
    </location>
</feature>
<evidence type="ECO:0000313" key="2">
    <source>
        <dbReference type="EMBL" id="KIM29929.1"/>
    </source>
</evidence>
<dbReference type="EMBL" id="KN824286">
    <property type="protein sequence ID" value="KIM29929.1"/>
    <property type="molecule type" value="Genomic_DNA"/>
</dbReference>
<feature type="region of interest" description="Disordered" evidence="1">
    <location>
        <begin position="377"/>
        <end position="399"/>
    </location>
</feature>
<protein>
    <submittedName>
        <fullName evidence="2">Uncharacterized protein</fullName>
    </submittedName>
</protein>
<gene>
    <name evidence="2" type="ORF">M408DRAFT_22383</name>
</gene>
<dbReference type="AlphaFoldDB" id="A0A0C3BCQ9"/>
<proteinExistence type="predicted"/>
<reference evidence="3" key="2">
    <citation type="submission" date="2015-01" db="EMBL/GenBank/DDBJ databases">
        <title>Evolutionary Origins and Diversification of the Mycorrhizal Mutualists.</title>
        <authorList>
            <consortium name="DOE Joint Genome Institute"/>
            <consortium name="Mycorrhizal Genomics Consortium"/>
            <person name="Kohler A."/>
            <person name="Kuo A."/>
            <person name="Nagy L.G."/>
            <person name="Floudas D."/>
            <person name="Copeland A."/>
            <person name="Barry K.W."/>
            <person name="Cichocki N."/>
            <person name="Veneault-Fourrey C."/>
            <person name="LaButti K."/>
            <person name="Lindquist E.A."/>
            <person name="Lipzen A."/>
            <person name="Lundell T."/>
            <person name="Morin E."/>
            <person name="Murat C."/>
            <person name="Riley R."/>
            <person name="Ohm R."/>
            <person name="Sun H."/>
            <person name="Tunlid A."/>
            <person name="Henrissat B."/>
            <person name="Grigoriev I.V."/>
            <person name="Hibbett D.S."/>
            <person name="Martin F."/>
        </authorList>
    </citation>
    <scope>NUCLEOTIDE SEQUENCE [LARGE SCALE GENOMIC DNA]</scope>
    <source>
        <strain evidence="3">MAFF 305830</strain>
    </source>
</reference>
<accession>A0A0C3BCQ9</accession>
<name>A0A0C3BCQ9_SERVB</name>
<reference evidence="2 3" key="1">
    <citation type="submission" date="2014-04" db="EMBL/GenBank/DDBJ databases">
        <authorList>
            <consortium name="DOE Joint Genome Institute"/>
            <person name="Kuo A."/>
            <person name="Zuccaro A."/>
            <person name="Kohler A."/>
            <person name="Nagy L.G."/>
            <person name="Floudas D."/>
            <person name="Copeland A."/>
            <person name="Barry K.W."/>
            <person name="Cichocki N."/>
            <person name="Veneault-Fourrey C."/>
            <person name="LaButti K."/>
            <person name="Lindquist E.A."/>
            <person name="Lipzen A."/>
            <person name="Lundell T."/>
            <person name="Morin E."/>
            <person name="Murat C."/>
            <person name="Sun H."/>
            <person name="Tunlid A."/>
            <person name="Henrissat B."/>
            <person name="Grigoriev I.V."/>
            <person name="Hibbett D.S."/>
            <person name="Martin F."/>
            <person name="Nordberg H.P."/>
            <person name="Cantor M.N."/>
            <person name="Hua S.X."/>
        </authorList>
    </citation>
    <scope>NUCLEOTIDE SEQUENCE [LARGE SCALE GENOMIC DNA]</scope>
    <source>
        <strain evidence="2 3">MAFF 305830</strain>
    </source>
</reference>
<dbReference type="HOGENOM" id="CLU_461627_0_0_1"/>
<feature type="region of interest" description="Disordered" evidence="1">
    <location>
        <begin position="1"/>
        <end position="39"/>
    </location>
</feature>
<organism evidence="2 3">
    <name type="scientific">Serendipita vermifera MAFF 305830</name>
    <dbReference type="NCBI Taxonomy" id="933852"/>
    <lineage>
        <taxon>Eukaryota</taxon>
        <taxon>Fungi</taxon>
        <taxon>Dikarya</taxon>
        <taxon>Basidiomycota</taxon>
        <taxon>Agaricomycotina</taxon>
        <taxon>Agaricomycetes</taxon>
        <taxon>Sebacinales</taxon>
        <taxon>Serendipitaceae</taxon>
        <taxon>Serendipita</taxon>
    </lineage>
</organism>
<evidence type="ECO:0000256" key="1">
    <source>
        <dbReference type="SAM" id="MobiDB-lite"/>
    </source>
</evidence>
<keyword evidence="3" id="KW-1185">Reference proteome</keyword>
<evidence type="ECO:0000313" key="3">
    <source>
        <dbReference type="Proteomes" id="UP000054097"/>
    </source>
</evidence>